<feature type="domain" description="ABC3 transporter permease C-terminal" evidence="8">
    <location>
        <begin position="285"/>
        <end position="398"/>
    </location>
</feature>
<dbReference type="GO" id="GO:0005886">
    <property type="term" value="C:plasma membrane"/>
    <property type="evidence" value="ECO:0007669"/>
    <property type="project" value="UniProtKB-SubCell"/>
</dbReference>
<dbReference type="PANTHER" id="PTHR30572:SF4">
    <property type="entry name" value="ABC TRANSPORTER PERMEASE YTRF"/>
    <property type="match status" value="1"/>
</dbReference>
<evidence type="ECO:0000313" key="11">
    <source>
        <dbReference type="Proteomes" id="UP000092382"/>
    </source>
</evidence>
<dbReference type="GO" id="GO:0022857">
    <property type="term" value="F:transmembrane transporter activity"/>
    <property type="evidence" value="ECO:0007669"/>
    <property type="project" value="TreeGrafter"/>
</dbReference>
<evidence type="ECO:0000256" key="6">
    <source>
        <dbReference type="ARBA" id="ARBA00038076"/>
    </source>
</evidence>
<feature type="domain" description="MacB-like periplasmic core" evidence="9">
    <location>
        <begin position="21"/>
        <end position="246"/>
    </location>
</feature>
<gene>
    <name evidence="10" type="ORF">AN481_12160</name>
</gene>
<comment type="subcellular location">
    <subcellularLocation>
        <location evidence="1">Cell membrane</location>
        <topology evidence="1">Multi-pass membrane protein</topology>
    </subcellularLocation>
</comment>
<evidence type="ECO:0000259" key="8">
    <source>
        <dbReference type="Pfam" id="PF02687"/>
    </source>
</evidence>
<feature type="transmembrane region" description="Helical" evidence="7">
    <location>
        <begin position="281"/>
        <end position="306"/>
    </location>
</feature>
<sequence>MDILESMKMATTTLLANKLRSSLTMLGIIIGNASVIAMIGIGEGAKIFTNKQFQSLGPNTLFVIPGSPGTRSRVTGVPRTLVLQDAKAIAKQVRAVKEVAPEINNRLTITYRNINTTSTVIGTTPNYPTVRTLEIKEGRFFNNFDIKRSKRVAVLGPDLANKLFDNQNPIGQKIRIQNTTFQIIGLTVAKGSSFGSNNDDTVYIPINTMFSRLVGRTSPFGINISMISVSAKDENSISAAEFQMTNLLRRRHKIIREDDFTIQTQKNLLEISNSITGGLTIMLAAIASISLFVGGIGIMNIMLVSVTERTQEIGLRKAIGATQQDILLQFMIEAVILSVTGGLIGIILGGGSIVLVGIFTPFQSTISPAAVLLTASVSGAIGLFFGVVPARRAAQLDPMVALRTA</sequence>
<reference evidence="10 11" key="1">
    <citation type="submission" date="2015-09" db="EMBL/GenBank/DDBJ databases">
        <title>Whole genome shotgun sequence assembly of Aphanizomenon flos-aquae UKL13.</title>
        <authorList>
            <person name="Driscoll C."/>
        </authorList>
    </citation>
    <scope>NUCLEOTIDE SEQUENCE [LARGE SCALE GENOMIC DNA]</scope>
    <source>
        <strain evidence="10">MDT13</strain>
    </source>
</reference>
<evidence type="ECO:0000313" key="10">
    <source>
        <dbReference type="EMBL" id="OBQ25054.1"/>
    </source>
</evidence>
<keyword evidence="2" id="KW-1003">Cell membrane</keyword>
<feature type="transmembrane region" description="Helical" evidence="7">
    <location>
        <begin position="366"/>
        <end position="388"/>
    </location>
</feature>
<comment type="caution">
    <text evidence="10">The sequence shown here is derived from an EMBL/GenBank/DDBJ whole genome shotgun (WGS) entry which is preliminary data.</text>
</comment>
<evidence type="ECO:0000256" key="5">
    <source>
        <dbReference type="ARBA" id="ARBA00023136"/>
    </source>
</evidence>
<dbReference type="PANTHER" id="PTHR30572">
    <property type="entry name" value="MEMBRANE COMPONENT OF TRANSPORTER-RELATED"/>
    <property type="match status" value="1"/>
</dbReference>
<dbReference type="PATRIC" id="fig|1710894.3.peg.174"/>
<evidence type="ECO:0000259" key="9">
    <source>
        <dbReference type="Pfam" id="PF12704"/>
    </source>
</evidence>
<dbReference type="STRING" id="1803587.GCA_001593825_01579"/>
<accession>A0A1B7VVR3</accession>
<evidence type="ECO:0000256" key="3">
    <source>
        <dbReference type="ARBA" id="ARBA00022692"/>
    </source>
</evidence>
<name>A0A1B7VVR3_APHFL</name>
<dbReference type="InterPro" id="IPR050250">
    <property type="entry name" value="Macrolide_Exporter_MacB"/>
</dbReference>
<dbReference type="InterPro" id="IPR003838">
    <property type="entry name" value="ABC3_permease_C"/>
</dbReference>
<comment type="similarity">
    <text evidence="6">Belongs to the ABC-4 integral membrane protein family.</text>
</comment>
<dbReference type="InterPro" id="IPR025857">
    <property type="entry name" value="MacB_PCD"/>
</dbReference>
<keyword evidence="5 7" id="KW-0472">Membrane</keyword>
<feature type="transmembrane region" description="Helical" evidence="7">
    <location>
        <begin position="327"/>
        <end position="360"/>
    </location>
</feature>
<feature type="transmembrane region" description="Helical" evidence="7">
    <location>
        <begin position="21"/>
        <end position="42"/>
    </location>
</feature>
<dbReference type="Proteomes" id="UP000092382">
    <property type="component" value="Unassembled WGS sequence"/>
</dbReference>
<keyword evidence="4 7" id="KW-1133">Transmembrane helix</keyword>
<keyword evidence="3 7" id="KW-0812">Transmembrane</keyword>
<dbReference type="AlphaFoldDB" id="A0A1B7VVR3"/>
<protein>
    <submittedName>
        <fullName evidence="10">ABC transporter permease</fullName>
    </submittedName>
</protein>
<evidence type="ECO:0000256" key="2">
    <source>
        <dbReference type="ARBA" id="ARBA00022475"/>
    </source>
</evidence>
<evidence type="ECO:0000256" key="7">
    <source>
        <dbReference type="SAM" id="Phobius"/>
    </source>
</evidence>
<dbReference type="Pfam" id="PF12704">
    <property type="entry name" value="MacB_PCD"/>
    <property type="match status" value="1"/>
</dbReference>
<evidence type="ECO:0000256" key="4">
    <source>
        <dbReference type="ARBA" id="ARBA00022989"/>
    </source>
</evidence>
<dbReference type="EMBL" id="LJOY01000038">
    <property type="protein sequence ID" value="OBQ25054.1"/>
    <property type="molecule type" value="Genomic_DNA"/>
</dbReference>
<organism evidence="10 11">
    <name type="scientific">Aphanizomenon flos-aquae LD13</name>
    <dbReference type="NCBI Taxonomy" id="1710894"/>
    <lineage>
        <taxon>Bacteria</taxon>
        <taxon>Bacillati</taxon>
        <taxon>Cyanobacteriota</taxon>
        <taxon>Cyanophyceae</taxon>
        <taxon>Nostocales</taxon>
        <taxon>Aphanizomenonaceae</taxon>
        <taxon>Aphanizomenon</taxon>
    </lineage>
</organism>
<evidence type="ECO:0000256" key="1">
    <source>
        <dbReference type="ARBA" id="ARBA00004651"/>
    </source>
</evidence>
<proteinExistence type="inferred from homology"/>
<dbReference type="Pfam" id="PF02687">
    <property type="entry name" value="FtsX"/>
    <property type="match status" value="1"/>
</dbReference>